<keyword evidence="2" id="KW-0699">rRNA-binding</keyword>
<dbReference type="InterPro" id="IPR000218">
    <property type="entry name" value="Ribosomal_uL14"/>
</dbReference>
<accession>A0A3Q7FHM2</accession>
<dbReference type="Gramene" id="Solyc03g058210.2.1">
    <property type="protein sequence ID" value="Solyc03g058210.2.1"/>
    <property type="gene ID" value="Solyc03g058210.2"/>
</dbReference>
<dbReference type="GO" id="GO:0070180">
    <property type="term" value="F:large ribosomal subunit rRNA binding"/>
    <property type="evidence" value="ECO:0000318"/>
    <property type="project" value="GO_Central"/>
</dbReference>
<keyword evidence="4 6" id="KW-0689">Ribosomal protein</keyword>
<dbReference type="AlphaFoldDB" id="A0A3Q7FHM2"/>
<keyword evidence="5 6" id="KW-0687">Ribonucleoprotein</keyword>
<name>A0A3Q7FHM2_SOLLC</name>
<dbReference type="GO" id="GO:0003735">
    <property type="term" value="F:structural constituent of ribosome"/>
    <property type="evidence" value="ECO:0000318"/>
    <property type="project" value="GO_Central"/>
</dbReference>
<organism evidence="7">
    <name type="scientific">Solanum lycopersicum</name>
    <name type="common">Tomato</name>
    <name type="synonym">Lycopersicon esculentum</name>
    <dbReference type="NCBI Taxonomy" id="4081"/>
    <lineage>
        <taxon>Eukaryota</taxon>
        <taxon>Viridiplantae</taxon>
        <taxon>Streptophyta</taxon>
        <taxon>Embryophyta</taxon>
        <taxon>Tracheophyta</taxon>
        <taxon>Spermatophyta</taxon>
        <taxon>Magnoliopsida</taxon>
        <taxon>eudicotyledons</taxon>
        <taxon>Gunneridae</taxon>
        <taxon>Pentapetalae</taxon>
        <taxon>asterids</taxon>
        <taxon>lamiids</taxon>
        <taxon>Solanales</taxon>
        <taxon>Solanaceae</taxon>
        <taxon>Solanoideae</taxon>
        <taxon>Solaneae</taxon>
        <taxon>Solanum</taxon>
        <taxon>Solanum subgen. Lycopersicon</taxon>
    </lineage>
</organism>
<reference evidence="7" key="1">
    <citation type="journal article" date="2012" name="Nature">
        <title>The tomato genome sequence provides insights into fleshy fruit evolution.</title>
        <authorList>
            <consortium name="Tomato Genome Consortium"/>
        </authorList>
    </citation>
    <scope>NUCLEOTIDE SEQUENCE [LARGE SCALE GENOMIC DNA]</scope>
    <source>
        <strain evidence="7">cv. Heinz 1706</strain>
    </source>
</reference>
<evidence type="ECO:0000256" key="2">
    <source>
        <dbReference type="ARBA" id="ARBA00022730"/>
    </source>
</evidence>
<dbReference type="SUPFAM" id="SSF50193">
    <property type="entry name" value="Ribosomal protein L14"/>
    <property type="match status" value="1"/>
</dbReference>
<dbReference type="PANTHER" id="PTHR11761">
    <property type="entry name" value="50S/60S RIBOSOMAL PROTEIN L14/L23"/>
    <property type="match status" value="1"/>
</dbReference>
<keyword evidence="3" id="KW-0694">RNA-binding</keyword>
<dbReference type="CDD" id="cd00337">
    <property type="entry name" value="Ribosomal_uL14"/>
    <property type="match status" value="1"/>
</dbReference>
<sequence length="108" mass="12199">MIQPQTHFNVRDNSGATELMTIRVIVASNRQYAHTGDVVVAVMKEAIQNIPLEKLKRDNGMIIRHDDNGAVVIDQEKNPKVTQIFGAITEELRELNFTKIVSLYPNIL</sequence>
<dbReference type="GO" id="GO:0022625">
    <property type="term" value="C:cytosolic large ribosomal subunit"/>
    <property type="evidence" value="ECO:0000318"/>
    <property type="project" value="GO_Central"/>
</dbReference>
<dbReference type="InterPro" id="IPR036853">
    <property type="entry name" value="Ribosomal_uL14_sf"/>
</dbReference>
<reference evidence="7" key="2">
    <citation type="submission" date="2019-01" db="UniProtKB">
        <authorList>
            <consortium name="EnsemblPlants"/>
        </authorList>
    </citation>
    <scope>IDENTIFICATION</scope>
    <source>
        <strain evidence="7">cv. Heinz 1706</strain>
    </source>
</reference>
<evidence type="ECO:0008006" key="9">
    <source>
        <dbReference type="Google" id="ProtNLM"/>
    </source>
</evidence>
<evidence type="ECO:0000313" key="8">
    <source>
        <dbReference type="Proteomes" id="UP000004994"/>
    </source>
</evidence>
<evidence type="ECO:0000313" key="7">
    <source>
        <dbReference type="EnsemblPlants" id="Solyc03g058210.2.1"/>
    </source>
</evidence>
<dbReference type="PaxDb" id="4081-Solyc03g058210.1.1"/>
<dbReference type="HAMAP" id="MF_01367">
    <property type="entry name" value="Ribosomal_uL14"/>
    <property type="match status" value="1"/>
</dbReference>
<dbReference type="Gene3D" id="2.40.150.20">
    <property type="entry name" value="Ribosomal protein L14"/>
    <property type="match status" value="2"/>
</dbReference>
<dbReference type="EnsemblPlants" id="Solyc03g058210.2.1">
    <property type="protein sequence ID" value="Solyc03g058210.2.1"/>
    <property type="gene ID" value="Solyc03g058210.2"/>
</dbReference>
<dbReference type="Pfam" id="PF00238">
    <property type="entry name" value="Ribosomal_L14"/>
    <property type="match status" value="2"/>
</dbReference>
<evidence type="ECO:0000256" key="1">
    <source>
        <dbReference type="ARBA" id="ARBA00010745"/>
    </source>
</evidence>
<protein>
    <recommendedName>
        <fullName evidence="9">50S ribosomal protein L14, chloroplastic</fullName>
    </recommendedName>
</protein>
<dbReference type="STRING" id="4081.A0A3Q7FHM2"/>
<dbReference type="OMA" id="MARELMC"/>
<evidence type="ECO:0000256" key="5">
    <source>
        <dbReference type="ARBA" id="ARBA00023274"/>
    </source>
</evidence>
<proteinExistence type="inferred from homology"/>
<dbReference type="InParanoid" id="A0A3Q7FHM2"/>
<dbReference type="PANTHER" id="PTHR11761:SF3">
    <property type="entry name" value="LARGE RIBOSOMAL SUBUNIT PROTEIN UL14M"/>
    <property type="match status" value="1"/>
</dbReference>
<evidence type="ECO:0000256" key="3">
    <source>
        <dbReference type="ARBA" id="ARBA00022884"/>
    </source>
</evidence>
<comment type="similarity">
    <text evidence="1 6">Belongs to the universal ribosomal protein uL14 family.</text>
</comment>
<evidence type="ECO:0000256" key="4">
    <source>
        <dbReference type="ARBA" id="ARBA00022980"/>
    </source>
</evidence>
<dbReference type="GO" id="GO:0006412">
    <property type="term" value="P:translation"/>
    <property type="evidence" value="ECO:0007669"/>
    <property type="project" value="InterPro"/>
</dbReference>
<evidence type="ECO:0000256" key="6">
    <source>
        <dbReference type="RuleBase" id="RU003949"/>
    </source>
</evidence>
<dbReference type="Proteomes" id="UP000004994">
    <property type="component" value="Chromosome 3"/>
</dbReference>
<keyword evidence="8" id="KW-1185">Reference proteome</keyword>
<dbReference type="SMART" id="SM01374">
    <property type="entry name" value="Ribosomal_L14"/>
    <property type="match status" value="1"/>
</dbReference>